<organism evidence="2 3">
    <name type="scientific">Anaeroglobus geminatus F0357</name>
    <dbReference type="NCBI Taxonomy" id="861450"/>
    <lineage>
        <taxon>Bacteria</taxon>
        <taxon>Bacillati</taxon>
        <taxon>Bacillota</taxon>
        <taxon>Negativicutes</taxon>
        <taxon>Veillonellales</taxon>
        <taxon>Veillonellaceae</taxon>
        <taxon>Anaeroglobus</taxon>
    </lineage>
</organism>
<dbReference type="HOGENOM" id="CLU_2766820_0_0_9"/>
<keyword evidence="1" id="KW-0472">Membrane</keyword>
<dbReference type="Proteomes" id="UP000005481">
    <property type="component" value="Unassembled WGS sequence"/>
</dbReference>
<proteinExistence type="predicted"/>
<dbReference type="STRING" id="861450.HMPREF0080_01550"/>
<evidence type="ECO:0000313" key="2">
    <source>
        <dbReference type="EMBL" id="EHM39355.1"/>
    </source>
</evidence>
<dbReference type="OrthoDB" id="1634346at2"/>
<dbReference type="EMBL" id="AGCJ01000069">
    <property type="protein sequence ID" value="EHM39355.1"/>
    <property type="molecule type" value="Genomic_DNA"/>
</dbReference>
<comment type="caution">
    <text evidence="2">The sequence shown here is derived from an EMBL/GenBank/DDBJ whole genome shotgun (WGS) entry which is preliminary data.</text>
</comment>
<name>G9YIQ6_9FIRM</name>
<keyword evidence="1" id="KW-0812">Transmembrane</keyword>
<accession>G9YIQ6</accession>
<keyword evidence="1" id="KW-1133">Transmembrane helix</keyword>
<evidence type="ECO:0000256" key="1">
    <source>
        <dbReference type="SAM" id="Phobius"/>
    </source>
</evidence>
<sequence length="69" mass="8065">MSKLRIFLWVVVFGYLLYAINKEGMSALLGGLLILACTTVLMQLWLHSDKRRKLRDKYGMDDDEKENNE</sequence>
<feature type="transmembrane region" description="Helical" evidence="1">
    <location>
        <begin position="29"/>
        <end position="46"/>
    </location>
</feature>
<dbReference type="RefSeq" id="WP_006790517.1">
    <property type="nucleotide sequence ID" value="NZ_JH417603.1"/>
</dbReference>
<reference evidence="2 3" key="1">
    <citation type="submission" date="2011-08" db="EMBL/GenBank/DDBJ databases">
        <authorList>
            <person name="Weinstock G."/>
            <person name="Sodergren E."/>
            <person name="Clifton S."/>
            <person name="Fulton L."/>
            <person name="Fulton B."/>
            <person name="Courtney L."/>
            <person name="Fronick C."/>
            <person name="Harrison M."/>
            <person name="Strong C."/>
            <person name="Farmer C."/>
            <person name="Delahaunty K."/>
            <person name="Markovic C."/>
            <person name="Hall O."/>
            <person name="Minx P."/>
            <person name="Tomlinson C."/>
            <person name="Mitreva M."/>
            <person name="Hou S."/>
            <person name="Chen J."/>
            <person name="Wollam A."/>
            <person name="Pepin K.H."/>
            <person name="Johnson M."/>
            <person name="Bhonagiri V."/>
            <person name="Zhang X."/>
            <person name="Suruliraj S."/>
            <person name="Warren W."/>
            <person name="Chinwalla A."/>
            <person name="Mardis E.R."/>
            <person name="Wilson R.K."/>
        </authorList>
    </citation>
    <scope>NUCLEOTIDE SEQUENCE [LARGE SCALE GENOMIC DNA]</scope>
    <source>
        <strain evidence="2 3">F0357</strain>
    </source>
</reference>
<keyword evidence="3" id="KW-1185">Reference proteome</keyword>
<evidence type="ECO:0000313" key="3">
    <source>
        <dbReference type="Proteomes" id="UP000005481"/>
    </source>
</evidence>
<dbReference type="AlphaFoldDB" id="G9YIQ6"/>
<protein>
    <submittedName>
        <fullName evidence="2">Uncharacterized protein</fullName>
    </submittedName>
</protein>
<dbReference type="eggNOG" id="ENOG502ZVWT">
    <property type="taxonomic scope" value="Bacteria"/>
</dbReference>
<gene>
    <name evidence="2" type="ORF">HMPREF0080_01550</name>
</gene>